<dbReference type="EMBL" id="CAJVPV010027532">
    <property type="protein sequence ID" value="CAG8734325.1"/>
    <property type="molecule type" value="Genomic_DNA"/>
</dbReference>
<evidence type="ECO:0000256" key="1">
    <source>
        <dbReference type="SAM" id="SignalP"/>
    </source>
</evidence>
<keyword evidence="1" id="KW-0732">Signal</keyword>
<dbReference type="AlphaFoldDB" id="A0A9N9IF23"/>
<sequence length="47" mass="4945">KKPFWTFECLGNILNFLACVFSVDGGGIDAHLTSLSTVSAASIERGA</sequence>
<organism evidence="2 3">
    <name type="scientific">Acaulospora morrowiae</name>
    <dbReference type="NCBI Taxonomy" id="94023"/>
    <lineage>
        <taxon>Eukaryota</taxon>
        <taxon>Fungi</taxon>
        <taxon>Fungi incertae sedis</taxon>
        <taxon>Mucoromycota</taxon>
        <taxon>Glomeromycotina</taxon>
        <taxon>Glomeromycetes</taxon>
        <taxon>Diversisporales</taxon>
        <taxon>Acaulosporaceae</taxon>
        <taxon>Acaulospora</taxon>
    </lineage>
</organism>
<proteinExistence type="predicted"/>
<accession>A0A9N9IF23</accession>
<keyword evidence="3" id="KW-1185">Reference proteome</keyword>
<gene>
    <name evidence="2" type="ORF">AMORRO_LOCUS14262</name>
</gene>
<feature type="signal peptide" evidence="1">
    <location>
        <begin position="1"/>
        <end position="25"/>
    </location>
</feature>
<reference evidence="2" key="1">
    <citation type="submission" date="2021-06" db="EMBL/GenBank/DDBJ databases">
        <authorList>
            <person name="Kallberg Y."/>
            <person name="Tangrot J."/>
            <person name="Rosling A."/>
        </authorList>
    </citation>
    <scope>NUCLEOTIDE SEQUENCE</scope>
    <source>
        <strain evidence="2">CL551</strain>
    </source>
</reference>
<evidence type="ECO:0000313" key="3">
    <source>
        <dbReference type="Proteomes" id="UP000789342"/>
    </source>
</evidence>
<protein>
    <submittedName>
        <fullName evidence="2">3598_t:CDS:1</fullName>
    </submittedName>
</protein>
<comment type="caution">
    <text evidence="2">The sequence shown here is derived from an EMBL/GenBank/DDBJ whole genome shotgun (WGS) entry which is preliminary data.</text>
</comment>
<evidence type="ECO:0000313" key="2">
    <source>
        <dbReference type="EMBL" id="CAG8734325.1"/>
    </source>
</evidence>
<dbReference type="Proteomes" id="UP000789342">
    <property type="component" value="Unassembled WGS sequence"/>
</dbReference>
<name>A0A9N9IF23_9GLOM</name>
<feature type="chain" id="PRO_5040111635" evidence="1">
    <location>
        <begin position="26"/>
        <end position="47"/>
    </location>
</feature>
<feature type="non-terminal residue" evidence="2">
    <location>
        <position position="1"/>
    </location>
</feature>